<proteinExistence type="predicted"/>
<feature type="compositionally biased region" description="Low complexity" evidence="2">
    <location>
        <begin position="28"/>
        <end position="39"/>
    </location>
</feature>
<accession>A0ABD1U960</accession>
<evidence type="ECO:0000256" key="2">
    <source>
        <dbReference type="SAM" id="MobiDB-lite"/>
    </source>
</evidence>
<reference evidence="4" key="1">
    <citation type="submission" date="2024-07" db="EMBL/GenBank/DDBJ databases">
        <title>Two chromosome-level genome assemblies of Korean endemic species Abeliophyllum distichum and Forsythia ovata (Oleaceae).</title>
        <authorList>
            <person name="Jang H."/>
        </authorList>
    </citation>
    <scope>NUCLEOTIDE SEQUENCE [LARGE SCALE GENOMIC DNA]</scope>
</reference>
<dbReference type="GO" id="GO:0008483">
    <property type="term" value="F:transaminase activity"/>
    <property type="evidence" value="ECO:0007669"/>
    <property type="project" value="UniProtKB-KW"/>
</dbReference>
<keyword evidence="4" id="KW-1185">Reference proteome</keyword>
<evidence type="ECO:0000256" key="1">
    <source>
        <dbReference type="ARBA" id="ARBA00022898"/>
    </source>
</evidence>
<dbReference type="PANTHER" id="PTHR43586">
    <property type="entry name" value="CYSTEINE DESULFURASE"/>
    <property type="match status" value="1"/>
</dbReference>
<dbReference type="PANTHER" id="PTHR43586:SF8">
    <property type="entry name" value="CYSTEINE DESULFURASE 1, CHLOROPLASTIC"/>
    <property type="match status" value="1"/>
</dbReference>
<dbReference type="EMBL" id="JBFOLJ010000007">
    <property type="protein sequence ID" value="KAL2521303.1"/>
    <property type="molecule type" value="Genomic_DNA"/>
</dbReference>
<keyword evidence="1" id="KW-0663">Pyridoxal phosphate</keyword>
<dbReference type="AlphaFoldDB" id="A0ABD1U960"/>
<evidence type="ECO:0000313" key="3">
    <source>
        <dbReference type="EMBL" id="KAL2521303.1"/>
    </source>
</evidence>
<protein>
    <submittedName>
        <fullName evidence="3">Aminotransferase class-V domain-containing protein</fullName>
    </submittedName>
</protein>
<evidence type="ECO:0000313" key="4">
    <source>
        <dbReference type="Proteomes" id="UP001604277"/>
    </source>
</evidence>
<name>A0ABD1U960_9LAMI</name>
<comment type="caution">
    <text evidence="3">The sequence shown here is derived from an EMBL/GenBank/DDBJ whole genome shotgun (WGS) entry which is preliminary data.</text>
</comment>
<sequence>MEFGKESLTDNLGRHEMVYSKIIYTSDNSSSTTRQSSSSPDDHFHGLSDRIESFHMLKNGVPRSDSTEKKLSWLRSQIIGGNAEFNTPFGKRRLTYSDHTASGRSLQYIENYILNNVLPFYGNHQFIYNRLPQILTRDLS</sequence>
<keyword evidence="3" id="KW-0808">Transferase</keyword>
<feature type="region of interest" description="Disordered" evidence="2">
    <location>
        <begin position="28"/>
        <end position="47"/>
    </location>
</feature>
<organism evidence="3 4">
    <name type="scientific">Forsythia ovata</name>
    <dbReference type="NCBI Taxonomy" id="205694"/>
    <lineage>
        <taxon>Eukaryota</taxon>
        <taxon>Viridiplantae</taxon>
        <taxon>Streptophyta</taxon>
        <taxon>Embryophyta</taxon>
        <taxon>Tracheophyta</taxon>
        <taxon>Spermatophyta</taxon>
        <taxon>Magnoliopsida</taxon>
        <taxon>eudicotyledons</taxon>
        <taxon>Gunneridae</taxon>
        <taxon>Pentapetalae</taxon>
        <taxon>asterids</taxon>
        <taxon>lamiids</taxon>
        <taxon>Lamiales</taxon>
        <taxon>Oleaceae</taxon>
        <taxon>Forsythieae</taxon>
        <taxon>Forsythia</taxon>
    </lineage>
</organism>
<keyword evidence="3" id="KW-0032">Aminotransferase</keyword>
<dbReference type="Proteomes" id="UP001604277">
    <property type="component" value="Unassembled WGS sequence"/>
</dbReference>
<gene>
    <name evidence="3" type="ORF">Fot_25226</name>
</gene>